<evidence type="ECO:0000259" key="1">
    <source>
        <dbReference type="Pfam" id="PF01370"/>
    </source>
</evidence>
<evidence type="ECO:0000313" key="2">
    <source>
        <dbReference type="EMBL" id="MBO3115582.1"/>
    </source>
</evidence>
<dbReference type="Gene3D" id="3.40.50.720">
    <property type="entry name" value="NAD(P)-binding Rossmann-like Domain"/>
    <property type="match status" value="1"/>
</dbReference>
<dbReference type="SUPFAM" id="SSF51735">
    <property type="entry name" value="NAD(P)-binding Rossmann-fold domains"/>
    <property type="match status" value="1"/>
</dbReference>
<sequence length="339" mass="38609">MVLVTGGTGLVGSHLLYSLIEKGEIVRATYRKSYKFDRVKHVFAYYTEEGEALFNKIEWIEADINDIPKLTEVFKDITYVYHCAAFVSFEPNKYKLLRKINIEGTANIVNLCISHNIKKLCYVSSIAALGHYSNPEQPIHENTAWNPDEDNSVYAITKYGAELEVWRGTQEGVDAVVVNPGIILGTGHWNGASSGNLFKKVHEGMRYFVNGITGYVDVRDVVESMTTLMHSNIINENFILVSENWSFKDFQTYASKCLKVKPPLKEAKPWLLGIAWRLDWLNSKLFGKRRTLSKQSAKSLMSITRYDNTKIKNVLGKELIPIEESIEEISNQFLMDFKS</sequence>
<evidence type="ECO:0000313" key="3">
    <source>
        <dbReference type="Proteomes" id="UP000676776"/>
    </source>
</evidence>
<dbReference type="InterPro" id="IPR051783">
    <property type="entry name" value="NAD(P)-dependent_oxidoreduct"/>
</dbReference>
<protein>
    <submittedName>
        <fullName evidence="2">NAD-dependent epimerase/dehydratase family protein</fullName>
    </submittedName>
</protein>
<keyword evidence="3" id="KW-1185">Reference proteome</keyword>
<proteinExistence type="predicted"/>
<dbReference type="PANTHER" id="PTHR48079">
    <property type="entry name" value="PROTEIN YEEZ"/>
    <property type="match status" value="1"/>
</dbReference>
<dbReference type="InterPro" id="IPR001509">
    <property type="entry name" value="Epimerase_deHydtase"/>
</dbReference>
<dbReference type="InterPro" id="IPR036291">
    <property type="entry name" value="NAD(P)-bd_dom_sf"/>
</dbReference>
<dbReference type="Pfam" id="PF01370">
    <property type="entry name" value="Epimerase"/>
    <property type="match status" value="1"/>
</dbReference>
<gene>
    <name evidence="2" type="ORF">J4050_02420</name>
</gene>
<name>A0ABS3SYL0_9FLAO</name>
<dbReference type="RefSeq" id="WP_208152363.1">
    <property type="nucleotide sequence ID" value="NZ_JAGEVF010000002.1"/>
</dbReference>
<comment type="caution">
    <text evidence="2">The sequence shown here is derived from an EMBL/GenBank/DDBJ whole genome shotgun (WGS) entry which is preliminary data.</text>
</comment>
<accession>A0ABS3SYL0</accession>
<dbReference type="PANTHER" id="PTHR48079:SF6">
    <property type="entry name" value="NAD(P)-BINDING DOMAIN-CONTAINING PROTEIN-RELATED"/>
    <property type="match status" value="1"/>
</dbReference>
<feature type="domain" description="NAD-dependent epimerase/dehydratase" evidence="1">
    <location>
        <begin position="2"/>
        <end position="231"/>
    </location>
</feature>
<reference evidence="2 3" key="1">
    <citation type="submission" date="2021-03" db="EMBL/GenBank/DDBJ databases">
        <title>Winogradskyella sp. nov., isolated from costal sediment.</title>
        <authorList>
            <person name="Gao C."/>
        </authorList>
    </citation>
    <scope>NUCLEOTIDE SEQUENCE [LARGE SCALE GENOMIC DNA]</scope>
    <source>
        <strain evidence="2 3">DF17</strain>
    </source>
</reference>
<organism evidence="2 3">
    <name type="scientific">Winogradskyella pelagia</name>
    <dbReference type="NCBI Taxonomy" id="2819984"/>
    <lineage>
        <taxon>Bacteria</taxon>
        <taxon>Pseudomonadati</taxon>
        <taxon>Bacteroidota</taxon>
        <taxon>Flavobacteriia</taxon>
        <taxon>Flavobacteriales</taxon>
        <taxon>Flavobacteriaceae</taxon>
        <taxon>Winogradskyella</taxon>
    </lineage>
</organism>
<dbReference type="Proteomes" id="UP000676776">
    <property type="component" value="Unassembled WGS sequence"/>
</dbReference>
<dbReference type="EMBL" id="JAGEVF010000002">
    <property type="protein sequence ID" value="MBO3115582.1"/>
    <property type="molecule type" value="Genomic_DNA"/>
</dbReference>